<dbReference type="Gene3D" id="3.40.630.30">
    <property type="match status" value="1"/>
</dbReference>
<dbReference type="EMBL" id="JBBYHS010000017">
    <property type="protein sequence ID" value="MEL1255305.1"/>
    <property type="molecule type" value="Genomic_DNA"/>
</dbReference>
<gene>
    <name evidence="1" type="ORF">AAEO57_16060</name>
</gene>
<dbReference type="InterPro" id="IPR016181">
    <property type="entry name" value="Acyl_CoA_acyltransferase"/>
</dbReference>
<protein>
    <submittedName>
        <fullName evidence="1">GNAT family N-acetyltransferase</fullName>
    </submittedName>
</protein>
<dbReference type="RefSeq" id="WP_341694048.1">
    <property type="nucleotide sequence ID" value="NZ_JBBYHS010000017.1"/>
</dbReference>
<name>A0ABU9IS71_9FLAO</name>
<dbReference type="Proteomes" id="UP001485226">
    <property type="component" value="Unassembled WGS sequence"/>
</dbReference>
<evidence type="ECO:0000313" key="1">
    <source>
        <dbReference type="EMBL" id="MEL1255305.1"/>
    </source>
</evidence>
<organism evidence="1 2">
    <name type="scientific">Flavobacterium calami</name>
    <dbReference type="NCBI Taxonomy" id="3139144"/>
    <lineage>
        <taxon>Bacteria</taxon>
        <taxon>Pseudomonadati</taxon>
        <taxon>Bacteroidota</taxon>
        <taxon>Flavobacteriia</taxon>
        <taxon>Flavobacteriales</taxon>
        <taxon>Flavobacteriaceae</taxon>
        <taxon>Flavobacterium</taxon>
    </lineage>
</organism>
<evidence type="ECO:0000313" key="2">
    <source>
        <dbReference type="Proteomes" id="UP001485226"/>
    </source>
</evidence>
<sequence>MDKYTIKKYEKTYFKIWNDFIAQAKNATFLFHRDFMEYHKDRFEDYSLMVFEGENLVAVLPANVVGKTVYSHQGLTYGGLVLLPKSKLYNTIFVFKTILEYLNKNNVSKLVLKQIPSIYCDYLSDEINYLTYIAKGKTIMKHNVSVISLEKNFVFSKSRRECINRGKKQNLIIKEESNMGTFWNELLIPNLRDKYKSKPVHSLEEIQFLRSKFPDNIRHFNVYNNDKLVAGTTLFITQKVVKPQYISGSEENNFLGSIDFLYDYLIKVIAQGKVFFDFGPSHENNGLEIVENINFWKESFGAHSLVQDFLEVETLNHYLLDTVLI</sequence>
<dbReference type="SUPFAM" id="SSF55729">
    <property type="entry name" value="Acyl-CoA N-acyltransferases (Nat)"/>
    <property type="match status" value="1"/>
</dbReference>
<comment type="caution">
    <text evidence="1">The sequence shown here is derived from an EMBL/GenBank/DDBJ whole genome shotgun (WGS) entry which is preliminary data.</text>
</comment>
<keyword evidence="2" id="KW-1185">Reference proteome</keyword>
<proteinExistence type="predicted"/>
<accession>A0ABU9IS71</accession>
<reference evidence="1 2" key="1">
    <citation type="submission" date="2024-04" db="EMBL/GenBank/DDBJ databases">
        <title>Flavobacterium sp. DGU38 16S ribosomal RNA gene Genome sequencing and assembly.</title>
        <authorList>
            <person name="Park S."/>
        </authorList>
    </citation>
    <scope>NUCLEOTIDE SEQUENCE [LARGE SCALE GENOMIC DNA]</scope>
    <source>
        <strain evidence="1 2">DGU38</strain>
    </source>
</reference>